<dbReference type="EMBL" id="LK933005">
    <property type="protein sequence ID" value="CDT23079.1"/>
    <property type="molecule type" value="Genomic_DNA"/>
</dbReference>
<dbReference type="EMBL" id="CAADAN010000016">
    <property type="protein sequence ID" value="VFD35163.1"/>
    <property type="molecule type" value="Genomic_DNA"/>
</dbReference>
<evidence type="ECO:0000259" key="3">
    <source>
        <dbReference type="PROSITE" id="PS50943"/>
    </source>
</evidence>
<dbReference type="AlphaFoldDB" id="A0A069A867"/>
<feature type="coiled-coil region" evidence="2">
    <location>
        <begin position="81"/>
        <end position="108"/>
    </location>
</feature>
<dbReference type="Proteomes" id="UP000878956">
    <property type="component" value="Unassembled WGS sequence"/>
</dbReference>
<organism evidence="4">
    <name type="scientific">Clostridioides difficile</name>
    <name type="common">Peptoclostridium difficile</name>
    <dbReference type="NCBI Taxonomy" id="1496"/>
    <lineage>
        <taxon>Bacteria</taxon>
        <taxon>Bacillati</taxon>
        <taxon>Bacillota</taxon>
        <taxon>Clostridia</taxon>
        <taxon>Peptostreptococcales</taxon>
        <taxon>Peptostreptococcaceae</taxon>
        <taxon>Clostridioides</taxon>
    </lineage>
</organism>
<dbReference type="EMBL" id="LK932486">
    <property type="protein sequence ID" value="CDS84620.1"/>
    <property type="molecule type" value="Genomic_DNA"/>
</dbReference>
<evidence type="ECO:0000313" key="8">
    <source>
        <dbReference type="EMBL" id="SJR86915.1"/>
    </source>
</evidence>
<protein>
    <submittedName>
        <fullName evidence="5">DNA-binding helix-turn-helix protein</fullName>
    </submittedName>
    <submittedName>
        <fullName evidence="8 9">Transcriptional regulator</fullName>
    </submittedName>
    <submittedName>
        <fullName evidence="4">Putative phage repressor (Modular protein)</fullName>
    </submittedName>
    <submittedName>
        <fullName evidence="7">XRE family transcriptional regulator</fullName>
    </submittedName>
</protein>
<feature type="domain" description="HTH cro/C1-type" evidence="3">
    <location>
        <begin position="8"/>
        <end position="62"/>
    </location>
</feature>
<dbReference type="InterPro" id="IPR010982">
    <property type="entry name" value="Lambda_DNA-bd_dom_sf"/>
</dbReference>
<reference evidence="7" key="4">
    <citation type="submission" date="2021-06" db="EMBL/GenBank/DDBJ databases">
        <authorList>
            <consortium name="NCBI Pathogen Detection Project"/>
        </authorList>
    </citation>
    <scope>NUCLEOTIDE SEQUENCE</scope>
    <source>
        <strain evidence="7">HN1000</strain>
    </source>
</reference>
<proteinExistence type="predicted"/>
<accession>A0A069A867</accession>
<dbReference type="EMBL" id="LK932396">
    <property type="protein sequence ID" value="CDS86716.1"/>
    <property type="molecule type" value="Genomic_DNA"/>
</dbReference>
<dbReference type="Pfam" id="PF01381">
    <property type="entry name" value="HTH_3"/>
    <property type="match status" value="2"/>
</dbReference>
<evidence type="ECO:0000313" key="4">
    <source>
        <dbReference type="EMBL" id="CDS84620.1"/>
    </source>
</evidence>
<reference evidence="8 10" key="2">
    <citation type="submission" date="2017-02" db="EMBL/GenBank/DDBJ databases">
        <authorList>
            <consortium name="Pathogen Informatics"/>
        </authorList>
    </citation>
    <scope>NUCLEOTIDE SEQUENCE [LARGE SCALE GENOMIC DNA]</scope>
    <source>
        <strain evidence="9">Clo34</strain>
        <strain evidence="11">clo34</strain>
        <strain evidence="8 10">VRECD0157</strain>
    </source>
</reference>
<evidence type="ECO:0000313" key="6">
    <source>
        <dbReference type="EMBL" id="CDT23079.1"/>
    </source>
</evidence>
<dbReference type="EMBL" id="DAEPXK010000009">
    <property type="protein sequence ID" value="HBH1541687.1"/>
    <property type="molecule type" value="Genomic_DNA"/>
</dbReference>
<evidence type="ECO:0000256" key="1">
    <source>
        <dbReference type="ARBA" id="ARBA00023125"/>
    </source>
</evidence>
<dbReference type="PANTHER" id="PTHR46558">
    <property type="entry name" value="TRACRIPTIONAL REGULATORY PROTEIN-RELATED-RELATED"/>
    <property type="match status" value="1"/>
</dbReference>
<reference evidence="7" key="3">
    <citation type="journal article" date="2018" name="Genome Biol.">
        <title>SKESA: strategic k-mer extension for scrupulous assemblies.</title>
        <authorList>
            <person name="Souvorov A."/>
            <person name="Agarwala R."/>
            <person name="Lipman D.J."/>
        </authorList>
    </citation>
    <scope>NUCLEOTIDE SEQUENCE</scope>
    <source>
        <strain evidence="7">HN1000</strain>
    </source>
</reference>
<dbReference type="Gene3D" id="1.10.260.40">
    <property type="entry name" value="lambda repressor-like DNA-binding domains"/>
    <property type="match status" value="2"/>
</dbReference>
<dbReference type="PROSITE" id="PS50943">
    <property type="entry name" value="HTH_CROC1"/>
    <property type="match status" value="2"/>
</dbReference>
<dbReference type="InterPro" id="IPR001387">
    <property type="entry name" value="Cro/C1-type_HTH"/>
</dbReference>
<evidence type="ECO:0000313" key="5">
    <source>
        <dbReference type="EMBL" id="CDS86716.1"/>
    </source>
</evidence>
<dbReference type="EMBL" id="FUPS01000001">
    <property type="protein sequence ID" value="SJR86915.1"/>
    <property type="molecule type" value="Genomic_DNA"/>
</dbReference>
<dbReference type="CDD" id="cd00093">
    <property type="entry name" value="HTH_XRE"/>
    <property type="match status" value="2"/>
</dbReference>
<keyword evidence="1 5" id="KW-0238">DNA-binding</keyword>
<dbReference type="Proteomes" id="UP000411588">
    <property type="component" value="Unassembled WGS sequence"/>
</dbReference>
<evidence type="ECO:0000313" key="7">
    <source>
        <dbReference type="EMBL" id="HBH1541687.1"/>
    </source>
</evidence>
<dbReference type="RefSeq" id="WP_003429806.1">
    <property type="nucleotide sequence ID" value="NZ_AP031492.1"/>
</dbReference>
<evidence type="ECO:0000313" key="11">
    <source>
        <dbReference type="Proteomes" id="UP000411588"/>
    </source>
</evidence>
<feature type="domain" description="HTH cro/C1-type" evidence="3">
    <location>
        <begin position="88"/>
        <end position="142"/>
    </location>
</feature>
<dbReference type="Proteomes" id="UP000189137">
    <property type="component" value="Unassembled WGS sequence"/>
</dbReference>
<dbReference type="PANTHER" id="PTHR46558:SF11">
    <property type="entry name" value="HTH-TYPE TRANSCRIPTIONAL REGULATOR XRE"/>
    <property type="match status" value="1"/>
</dbReference>
<name>A0A069A867_CLODI</name>
<dbReference type="SUPFAM" id="SSF47413">
    <property type="entry name" value="lambda repressor-like DNA-binding domains"/>
    <property type="match status" value="2"/>
</dbReference>
<reference evidence="4" key="1">
    <citation type="submission" date="2014-07" db="EMBL/GenBank/DDBJ databases">
        <authorList>
            <person name="Monot Marc"/>
        </authorList>
    </citation>
    <scope>NUCLEOTIDE SEQUENCE</scope>
    <source>
        <strain evidence="6">7032989</strain>
        <strain evidence="5">7032994</strain>
    </source>
</reference>
<evidence type="ECO:0000313" key="10">
    <source>
        <dbReference type="Proteomes" id="UP000189137"/>
    </source>
</evidence>
<evidence type="ECO:0000313" key="9">
    <source>
        <dbReference type="EMBL" id="VFD35163.1"/>
    </source>
</evidence>
<keyword evidence="2" id="KW-0175">Coiled coil</keyword>
<evidence type="ECO:0000256" key="2">
    <source>
        <dbReference type="SAM" id="Coils"/>
    </source>
</evidence>
<gene>
    <name evidence="8" type="primary">immR_4</name>
    <name evidence="9" type="synonym">immR_10</name>
    <name evidence="6" type="ORF">BN1095_340336</name>
    <name evidence="4" type="ORF">BN1096_350046</name>
    <name evidence="5" type="ORF">BN1097_580051</name>
    <name evidence="7" type="ORF">KRM00_001154</name>
    <name evidence="9" type="ORF">SAMEA1402399_03416</name>
    <name evidence="8" type="ORF">SAMEA3375112_00483</name>
</gene>
<dbReference type="SMART" id="SM00530">
    <property type="entry name" value="HTH_XRE"/>
    <property type="match status" value="2"/>
</dbReference>
<sequence length="187" mass="21482">MSILSDRLKFLRKEKGVMQKEIANYLNITTSAYGFYEQGKRTPTPEMLSSLAEYFGTTVDYLIGRYDNKASNISSKTSCNNTLFQKRLKELRAEKNMTQEDVANKLNLTKSAYGYYEQGKTVPDAYMLSSLAEIFNVTTDYLLGRSIVKNDIDTVAAHRVNPHKDLPEEAQEQLNDYIEFLINKYKK</sequence>
<dbReference type="GO" id="GO:0003677">
    <property type="term" value="F:DNA binding"/>
    <property type="evidence" value="ECO:0007669"/>
    <property type="project" value="UniProtKB-KW"/>
</dbReference>